<reference evidence="2 3" key="1">
    <citation type="submission" date="2017-06" db="EMBL/GenBank/DDBJ databases">
        <title>Description of Avrilella dinanensis gen. nov. sp. nov.</title>
        <authorList>
            <person name="Leyer C."/>
            <person name="Sassi M."/>
            <person name="Minet J."/>
            <person name="Kayal S."/>
            <person name="Cattoir V."/>
        </authorList>
    </citation>
    <scope>NUCLEOTIDE SEQUENCE [LARGE SCALE GENOMIC DNA]</scope>
    <source>
        <strain evidence="2 3">UR159</strain>
    </source>
</reference>
<proteinExistence type="inferred from homology"/>
<evidence type="ECO:0000256" key="1">
    <source>
        <dbReference type="PROSITE-ProRule" id="PRU00742"/>
    </source>
</evidence>
<name>A0A2M9R8N8_9FLAO</name>
<comment type="caution">
    <text evidence="2">The sequence shown here is derived from an EMBL/GenBank/DDBJ whole genome shotgun (WGS) entry which is preliminary data.</text>
</comment>
<evidence type="ECO:0000313" key="2">
    <source>
        <dbReference type="EMBL" id="PJR05115.1"/>
    </source>
</evidence>
<protein>
    <submittedName>
        <fullName evidence="2">Arginase</fullName>
    </submittedName>
</protein>
<sequence>MDFEFLQPLSQILIDEIRQKSSFSIGGQTAFHTAGHFPDIDNKDIAIISVDNPDKNYPNPDFDTIRREFYALYPGNWSKSIVDLGHILAGDTADDTYYLIKKISASLIKNNILPIIVGASQDTTYGIYRAFDELEQQVSLVTIDSKIDVVSDYDNLSESFVARIILEEPNNLINYANLGYQTYFNSQEEIDLINRMQFDAYRLGEVVQNIKVAEPVMRNADIVSLDMQAVQGALTGNVTRQPNGFDGREICALARYAGYSDQLKSFGIFNMHKKDENHLLLSQIIWYFIEGFNYRLYEYPFSSKEDYYKYVVPLEEQELIFYKSNLSERWWIAGQDYQNKEKLYPCHHADYQRALSREIPEIWWRINQKET</sequence>
<dbReference type="PROSITE" id="PS51409">
    <property type="entry name" value="ARGINASE_2"/>
    <property type="match status" value="1"/>
</dbReference>
<dbReference type="Gene3D" id="3.40.800.10">
    <property type="entry name" value="Ureohydrolase domain"/>
    <property type="match status" value="1"/>
</dbReference>
<dbReference type="InterPro" id="IPR006035">
    <property type="entry name" value="Ureohydrolase"/>
</dbReference>
<dbReference type="GO" id="GO:0046872">
    <property type="term" value="F:metal ion binding"/>
    <property type="evidence" value="ECO:0007669"/>
    <property type="project" value="InterPro"/>
</dbReference>
<dbReference type="OrthoDB" id="931936at2"/>
<dbReference type="GO" id="GO:0016813">
    <property type="term" value="F:hydrolase activity, acting on carbon-nitrogen (but not peptide) bonds, in linear amidines"/>
    <property type="evidence" value="ECO:0007669"/>
    <property type="project" value="UniProtKB-ARBA"/>
</dbReference>
<dbReference type="CDD" id="cd09988">
    <property type="entry name" value="Formimidoylglutamase"/>
    <property type="match status" value="1"/>
</dbReference>
<dbReference type="Pfam" id="PF00491">
    <property type="entry name" value="Arginase"/>
    <property type="match status" value="1"/>
</dbReference>
<organism evidence="2 3">
    <name type="scientific">Avrilella dinanensis</name>
    <dbReference type="NCBI Taxonomy" id="2008672"/>
    <lineage>
        <taxon>Bacteria</taxon>
        <taxon>Pseudomonadati</taxon>
        <taxon>Bacteroidota</taxon>
        <taxon>Flavobacteriia</taxon>
        <taxon>Flavobacteriales</taxon>
        <taxon>Flavobacteriaceae</taxon>
        <taxon>Avrilella</taxon>
    </lineage>
</organism>
<dbReference type="EMBL" id="NIPO01000001">
    <property type="protein sequence ID" value="PJR05115.1"/>
    <property type="molecule type" value="Genomic_DNA"/>
</dbReference>
<accession>A0A2M9R8N8</accession>
<dbReference type="Proteomes" id="UP000231960">
    <property type="component" value="Unassembled WGS sequence"/>
</dbReference>
<dbReference type="SUPFAM" id="SSF52768">
    <property type="entry name" value="Arginase/deacetylase"/>
    <property type="match status" value="1"/>
</dbReference>
<keyword evidence="3" id="KW-1185">Reference proteome</keyword>
<dbReference type="InterPro" id="IPR023696">
    <property type="entry name" value="Ureohydrolase_dom_sf"/>
</dbReference>
<dbReference type="AlphaFoldDB" id="A0A2M9R8N8"/>
<evidence type="ECO:0000313" key="3">
    <source>
        <dbReference type="Proteomes" id="UP000231960"/>
    </source>
</evidence>
<comment type="similarity">
    <text evidence="1">Belongs to the arginase family.</text>
</comment>
<gene>
    <name evidence="2" type="ORF">CDL10_06830</name>
</gene>